<keyword evidence="2" id="KW-1185">Reference proteome</keyword>
<gene>
    <name evidence="1" type="ORF">E2C01_097096</name>
</gene>
<reference evidence="1 2" key="1">
    <citation type="submission" date="2019-05" db="EMBL/GenBank/DDBJ databases">
        <title>Another draft genome of Portunus trituberculatus and its Hox gene families provides insights of decapod evolution.</title>
        <authorList>
            <person name="Jeong J.-H."/>
            <person name="Song I."/>
            <person name="Kim S."/>
            <person name="Choi T."/>
            <person name="Kim D."/>
            <person name="Ryu S."/>
            <person name="Kim W."/>
        </authorList>
    </citation>
    <scope>NUCLEOTIDE SEQUENCE [LARGE SCALE GENOMIC DNA]</scope>
    <source>
        <tissue evidence="1">Muscle</tissue>
    </source>
</reference>
<name>A0A5B7JUA1_PORTR</name>
<dbReference type="AlphaFoldDB" id="A0A5B7JUA1"/>
<dbReference type="EMBL" id="VSRR010127667">
    <property type="protein sequence ID" value="MPD01562.1"/>
    <property type="molecule type" value="Genomic_DNA"/>
</dbReference>
<sequence length="65" mass="6984">MVVVVVVARRERWPLLPYLPPSLRRRTSVASNAAAPGRLFQGVVWAGGWGAGEEGGRKIEGRGAD</sequence>
<evidence type="ECO:0000313" key="2">
    <source>
        <dbReference type="Proteomes" id="UP000324222"/>
    </source>
</evidence>
<dbReference type="Proteomes" id="UP000324222">
    <property type="component" value="Unassembled WGS sequence"/>
</dbReference>
<organism evidence="1 2">
    <name type="scientific">Portunus trituberculatus</name>
    <name type="common">Swimming crab</name>
    <name type="synonym">Neptunus trituberculatus</name>
    <dbReference type="NCBI Taxonomy" id="210409"/>
    <lineage>
        <taxon>Eukaryota</taxon>
        <taxon>Metazoa</taxon>
        <taxon>Ecdysozoa</taxon>
        <taxon>Arthropoda</taxon>
        <taxon>Crustacea</taxon>
        <taxon>Multicrustacea</taxon>
        <taxon>Malacostraca</taxon>
        <taxon>Eumalacostraca</taxon>
        <taxon>Eucarida</taxon>
        <taxon>Decapoda</taxon>
        <taxon>Pleocyemata</taxon>
        <taxon>Brachyura</taxon>
        <taxon>Eubrachyura</taxon>
        <taxon>Portunoidea</taxon>
        <taxon>Portunidae</taxon>
        <taxon>Portuninae</taxon>
        <taxon>Portunus</taxon>
    </lineage>
</organism>
<evidence type="ECO:0000313" key="1">
    <source>
        <dbReference type="EMBL" id="MPD01562.1"/>
    </source>
</evidence>
<protein>
    <submittedName>
        <fullName evidence="1">Uncharacterized protein</fullName>
    </submittedName>
</protein>
<comment type="caution">
    <text evidence="1">The sequence shown here is derived from an EMBL/GenBank/DDBJ whole genome shotgun (WGS) entry which is preliminary data.</text>
</comment>
<accession>A0A5B7JUA1</accession>
<proteinExistence type="predicted"/>